<gene>
    <name evidence="1" type="ORF">C4S77_00140</name>
</gene>
<protein>
    <recommendedName>
        <fullName evidence="3">DUF2262 domain-containing protein</fullName>
    </recommendedName>
</protein>
<evidence type="ECO:0008006" key="3">
    <source>
        <dbReference type="Google" id="ProtNLM"/>
    </source>
</evidence>
<dbReference type="Proteomes" id="UP000238042">
    <property type="component" value="Unassembled WGS sequence"/>
</dbReference>
<evidence type="ECO:0000313" key="2">
    <source>
        <dbReference type="Proteomes" id="UP000238042"/>
    </source>
</evidence>
<dbReference type="AlphaFoldDB" id="A0A2S8AFU0"/>
<accession>A0A2S8AFU0</accession>
<comment type="caution">
    <text evidence="1">The sequence shown here is derived from an EMBL/GenBank/DDBJ whole genome shotgun (WGS) entry which is preliminary data.</text>
</comment>
<evidence type="ECO:0000313" key="1">
    <source>
        <dbReference type="EMBL" id="PQL95251.1"/>
    </source>
</evidence>
<sequence>MNHMEFINNFQIKNNQLIGVMTIPNLYDSVEFSFNIEKKAADISDFKELINKSKDFIIQLDKNKISKITTFVSEEITDAAYEGIDYEYSKQDIYKLKNDLKIKRINFYNEDMIIFFESNKIFTEMKISCQMDYEFNIEDITVG</sequence>
<keyword evidence="2" id="KW-1185">Reference proteome</keyword>
<dbReference type="EMBL" id="PSZM01000001">
    <property type="protein sequence ID" value="PQL95251.1"/>
    <property type="molecule type" value="Genomic_DNA"/>
</dbReference>
<reference evidence="1 2" key="1">
    <citation type="submission" date="2018-02" db="EMBL/GenBank/DDBJ databases">
        <title>Genome sequences of Apibacter spp., gut symbionts of Asian honey bees.</title>
        <authorList>
            <person name="Kwong W.K."/>
            <person name="Steele M.I."/>
            <person name="Moran N.A."/>
        </authorList>
    </citation>
    <scope>NUCLEOTIDE SEQUENCE [LARGE SCALE GENOMIC DNA]</scope>
    <source>
        <strain evidence="2">wkB301</strain>
    </source>
</reference>
<proteinExistence type="predicted"/>
<name>A0A2S8AFU0_9FLAO</name>
<organism evidence="1 2">
    <name type="scientific">Apibacter adventoris</name>
    <dbReference type="NCBI Taxonomy" id="1679466"/>
    <lineage>
        <taxon>Bacteria</taxon>
        <taxon>Pseudomonadati</taxon>
        <taxon>Bacteroidota</taxon>
        <taxon>Flavobacteriia</taxon>
        <taxon>Flavobacteriales</taxon>
        <taxon>Weeksellaceae</taxon>
        <taxon>Apibacter</taxon>
    </lineage>
</organism>